<evidence type="ECO:0000313" key="2">
    <source>
        <dbReference type="EMBL" id="QEC69680.1"/>
    </source>
</evidence>
<proteinExistence type="predicted"/>
<dbReference type="AlphaFoldDB" id="A0A5B8VE33"/>
<feature type="chain" id="PRO_5022661533" description="Lipoprotein" evidence="1">
    <location>
        <begin position="29"/>
        <end position="219"/>
    </location>
</feature>
<dbReference type="RefSeq" id="WP_147192556.1">
    <property type="nucleotide sequence ID" value="NZ_CP042435.1"/>
</dbReference>
<dbReference type="OrthoDB" id="704518at2"/>
<accession>A0A5B8VE33</accession>
<evidence type="ECO:0000256" key="1">
    <source>
        <dbReference type="SAM" id="SignalP"/>
    </source>
</evidence>
<dbReference type="Proteomes" id="UP000321533">
    <property type="component" value="Chromosome"/>
</dbReference>
<sequence>MKHALQNISLPLTVFILLVSCNSNNTNAKNNIGINNTESLKPSAPYHLDIPTGWTTEQMLFPIDFAPQITYTGIEDLRFTHGWGDVASDEHWTYAFLWWLDGKPLIDANILQENLNAYYSGLVKRNIIQRTIPAFKVVPTIATITKAPTMQGDTATYSGTIKMLDYIAQVPIILNCLVHIKNCTTKNNTAVFFEISPKPHEHAIWQQLNKLNDDIKCSE</sequence>
<organism evidence="2 3">
    <name type="scientific">Panacibacter ginsenosidivorans</name>
    <dbReference type="NCBI Taxonomy" id="1813871"/>
    <lineage>
        <taxon>Bacteria</taxon>
        <taxon>Pseudomonadati</taxon>
        <taxon>Bacteroidota</taxon>
        <taxon>Chitinophagia</taxon>
        <taxon>Chitinophagales</taxon>
        <taxon>Chitinophagaceae</taxon>
        <taxon>Panacibacter</taxon>
    </lineage>
</organism>
<reference evidence="2 3" key="1">
    <citation type="journal article" date="2016" name="Int. J. Syst. Evol. Microbiol.">
        <title>Panacibacter ginsenosidivorans gen. nov., sp. nov., with ginsenoside converting activity isolated from soil of a ginseng field.</title>
        <authorList>
            <person name="Siddiqi M.Z."/>
            <person name="Muhammad Shafi S."/>
            <person name="Choi K.D."/>
            <person name="Im W.T."/>
        </authorList>
    </citation>
    <scope>NUCLEOTIDE SEQUENCE [LARGE SCALE GENOMIC DNA]</scope>
    <source>
        <strain evidence="2 3">Gsoil1550</strain>
    </source>
</reference>
<evidence type="ECO:0000313" key="3">
    <source>
        <dbReference type="Proteomes" id="UP000321533"/>
    </source>
</evidence>
<keyword evidence="1" id="KW-0732">Signal</keyword>
<dbReference type="PROSITE" id="PS51257">
    <property type="entry name" value="PROKAR_LIPOPROTEIN"/>
    <property type="match status" value="1"/>
</dbReference>
<dbReference type="EMBL" id="CP042435">
    <property type="protein sequence ID" value="QEC69680.1"/>
    <property type="molecule type" value="Genomic_DNA"/>
</dbReference>
<gene>
    <name evidence="2" type="ORF">FRZ67_21130</name>
</gene>
<evidence type="ECO:0008006" key="4">
    <source>
        <dbReference type="Google" id="ProtNLM"/>
    </source>
</evidence>
<name>A0A5B8VE33_9BACT</name>
<feature type="signal peptide" evidence="1">
    <location>
        <begin position="1"/>
        <end position="28"/>
    </location>
</feature>
<dbReference type="KEGG" id="pgin:FRZ67_21130"/>
<keyword evidence="3" id="KW-1185">Reference proteome</keyword>
<protein>
    <recommendedName>
        <fullName evidence="4">Lipoprotein</fullName>
    </recommendedName>
</protein>